<comment type="caution">
    <text evidence="11">The sequence shown here is derived from an EMBL/GenBank/DDBJ whole genome shotgun (WGS) entry which is preliminary data.</text>
</comment>
<dbReference type="SUPFAM" id="SSF161098">
    <property type="entry name" value="MetI-like"/>
    <property type="match status" value="1"/>
</dbReference>
<dbReference type="PANTHER" id="PTHR30614:SF20">
    <property type="entry name" value="GLUTAMINE TRANSPORT SYSTEM PERMEASE PROTEIN GLNP"/>
    <property type="match status" value="1"/>
</dbReference>
<feature type="transmembrane region" description="Helical" evidence="9">
    <location>
        <begin position="200"/>
        <end position="222"/>
    </location>
</feature>
<keyword evidence="4" id="KW-1003">Cell membrane</keyword>
<dbReference type="GO" id="GO:0006865">
    <property type="term" value="P:amino acid transport"/>
    <property type="evidence" value="ECO:0007669"/>
    <property type="project" value="UniProtKB-KW"/>
</dbReference>
<dbReference type="InterPro" id="IPR010065">
    <property type="entry name" value="AA_ABC_transptr_permease_3TM"/>
</dbReference>
<dbReference type="AlphaFoldDB" id="A0A559KGA2"/>
<evidence type="ECO:0000256" key="1">
    <source>
        <dbReference type="ARBA" id="ARBA00004651"/>
    </source>
</evidence>
<keyword evidence="7 9" id="KW-1133">Transmembrane helix</keyword>
<dbReference type="InterPro" id="IPR043429">
    <property type="entry name" value="ArtM/GltK/GlnP/TcyL/YhdX-like"/>
</dbReference>
<evidence type="ECO:0000256" key="5">
    <source>
        <dbReference type="ARBA" id="ARBA00022692"/>
    </source>
</evidence>
<feature type="transmembrane region" description="Helical" evidence="9">
    <location>
        <begin position="137"/>
        <end position="154"/>
    </location>
</feature>
<comment type="subcellular location">
    <subcellularLocation>
        <location evidence="1 9">Cell membrane</location>
        <topology evidence="1 9">Multi-pass membrane protein</topology>
    </subcellularLocation>
</comment>
<evidence type="ECO:0000256" key="6">
    <source>
        <dbReference type="ARBA" id="ARBA00022970"/>
    </source>
</evidence>
<feature type="transmembrane region" description="Helical" evidence="9">
    <location>
        <begin position="28"/>
        <end position="50"/>
    </location>
</feature>
<dbReference type="FunFam" id="1.10.3720.10:FF:000033">
    <property type="entry name" value="Polar amino acid ABC transporter permease"/>
    <property type="match status" value="1"/>
</dbReference>
<dbReference type="Proteomes" id="UP000317036">
    <property type="component" value="Unassembled WGS sequence"/>
</dbReference>
<dbReference type="OrthoDB" id="9805999at2"/>
<dbReference type="InterPro" id="IPR035906">
    <property type="entry name" value="MetI-like_sf"/>
</dbReference>
<dbReference type="EMBL" id="VNJI01000004">
    <property type="protein sequence ID" value="TVY11146.1"/>
    <property type="molecule type" value="Genomic_DNA"/>
</dbReference>
<protein>
    <submittedName>
        <fullName evidence="11">Amino acid ABC transporter permease</fullName>
    </submittedName>
</protein>
<evidence type="ECO:0000256" key="7">
    <source>
        <dbReference type="ARBA" id="ARBA00022989"/>
    </source>
</evidence>
<feature type="transmembrane region" description="Helical" evidence="9">
    <location>
        <begin position="95"/>
        <end position="116"/>
    </location>
</feature>
<organism evidence="11 12">
    <name type="scientific">Paenibacillus cremeus</name>
    <dbReference type="NCBI Taxonomy" id="2163881"/>
    <lineage>
        <taxon>Bacteria</taxon>
        <taxon>Bacillati</taxon>
        <taxon>Bacillota</taxon>
        <taxon>Bacilli</taxon>
        <taxon>Bacillales</taxon>
        <taxon>Paenibacillaceae</taxon>
        <taxon>Paenibacillus</taxon>
    </lineage>
</organism>
<dbReference type="NCBIfam" id="TIGR01726">
    <property type="entry name" value="HEQRo_perm_3TM"/>
    <property type="match status" value="1"/>
</dbReference>
<keyword evidence="5 9" id="KW-0812">Transmembrane</keyword>
<evidence type="ECO:0000313" key="11">
    <source>
        <dbReference type="EMBL" id="TVY11146.1"/>
    </source>
</evidence>
<dbReference type="PANTHER" id="PTHR30614">
    <property type="entry name" value="MEMBRANE COMPONENT OF AMINO ACID ABC TRANSPORTER"/>
    <property type="match status" value="1"/>
</dbReference>
<evidence type="ECO:0000256" key="8">
    <source>
        <dbReference type="ARBA" id="ARBA00023136"/>
    </source>
</evidence>
<name>A0A559KGA2_9BACL</name>
<dbReference type="RefSeq" id="WP_144843904.1">
    <property type="nucleotide sequence ID" value="NZ_VNJI01000004.1"/>
</dbReference>
<dbReference type="GO" id="GO:0043190">
    <property type="term" value="C:ATP-binding cassette (ABC) transporter complex"/>
    <property type="evidence" value="ECO:0007669"/>
    <property type="project" value="InterPro"/>
</dbReference>
<comment type="similarity">
    <text evidence="2">Belongs to the binding-protein-dependent transport system permease family. HisMQ subfamily.</text>
</comment>
<feature type="transmembrane region" description="Helical" evidence="9">
    <location>
        <begin position="57"/>
        <end position="83"/>
    </location>
</feature>
<evidence type="ECO:0000313" key="12">
    <source>
        <dbReference type="Proteomes" id="UP000317036"/>
    </source>
</evidence>
<gene>
    <name evidence="11" type="ORF">FPZ49_04735</name>
</gene>
<dbReference type="CDD" id="cd06261">
    <property type="entry name" value="TM_PBP2"/>
    <property type="match status" value="1"/>
</dbReference>
<dbReference type="Gene3D" id="1.10.3720.10">
    <property type="entry name" value="MetI-like"/>
    <property type="match status" value="1"/>
</dbReference>
<keyword evidence="3 9" id="KW-0813">Transport</keyword>
<proteinExistence type="inferred from homology"/>
<reference evidence="11 12" key="1">
    <citation type="submission" date="2019-07" db="EMBL/GenBank/DDBJ databases">
        <authorList>
            <person name="Kim J."/>
        </authorList>
    </citation>
    <scope>NUCLEOTIDE SEQUENCE [LARGE SCALE GENOMIC DNA]</scope>
    <source>
        <strain evidence="11 12">JC52</strain>
    </source>
</reference>
<dbReference type="GO" id="GO:0022857">
    <property type="term" value="F:transmembrane transporter activity"/>
    <property type="evidence" value="ECO:0007669"/>
    <property type="project" value="InterPro"/>
</dbReference>
<evidence type="ECO:0000256" key="9">
    <source>
        <dbReference type="RuleBase" id="RU363032"/>
    </source>
</evidence>
<keyword evidence="6" id="KW-0029">Amino-acid transport</keyword>
<dbReference type="PROSITE" id="PS50928">
    <property type="entry name" value="ABC_TM1"/>
    <property type="match status" value="1"/>
</dbReference>
<evidence type="ECO:0000259" key="10">
    <source>
        <dbReference type="PROSITE" id="PS50928"/>
    </source>
</evidence>
<accession>A0A559KGA2</accession>
<keyword evidence="8 9" id="KW-0472">Membrane</keyword>
<dbReference type="Pfam" id="PF00528">
    <property type="entry name" value="BPD_transp_1"/>
    <property type="match status" value="1"/>
</dbReference>
<dbReference type="InterPro" id="IPR000515">
    <property type="entry name" value="MetI-like"/>
</dbReference>
<evidence type="ECO:0000256" key="2">
    <source>
        <dbReference type="ARBA" id="ARBA00010072"/>
    </source>
</evidence>
<sequence length="230" mass="25367">MIALGGGLDLNWGKAFASLPFMLEGLRITIYIAVFGLLFGYILGLAAGIARTTSIKVLNYIAMVYIEAIRGTPILVQAVWLYFGFNQLLMQWAGWRVTENIAGIIVIAVNAGAYIAEIVRGSIQSIEKGQQEAGRSLGLTAVQTFIHIIFPQALKRMIPPLGNQFIISLKDTSLLSVIAVGELLRNSQEIVANDFNAFEIYTLLAALYFLLTLMLTLCLRWIERKLGARL</sequence>
<evidence type="ECO:0000256" key="3">
    <source>
        <dbReference type="ARBA" id="ARBA00022448"/>
    </source>
</evidence>
<evidence type="ECO:0000256" key="4">
    <source>
        <dbReference type="ARBA" id="ARBA00022475"/>
    </source>
</evidence>
<keyword evidence="12" id="KW-1185">Reference proteome</keyword>
<feature type="domain" description="ABC transmembrane type-1" evidence="10">
    <location>
        <begin position="26"/>
        <end position="219"/>
    </location>
</feature>